<dbReference type="Proteomes" id="UP000636453">
    <property type="component" value="Unassembled WGS sequence"/>
</dbReference>
<dbReference type="Gene3D" id="3.40.50.180">
    <property type="entry name" value="Methylesterase CheB, C-terminal domain"/>
    <property type="match status" value="1"/>
</dbReference>
<comment type="catalytic activity">
    <reaction evidence="3">
        <text>[protein]-L-glutamate 5-O-methyl ester + H2O = L-glutamyl-[protein] + methanol + H(+)</text>
        <dbReference type="Rhea" id="RHEA:23236"/>
        <dbReference type="Rhea" id="RHEA-COMP:10208"/>
        <dbReference type="Rhea" id="RHEA-COMP:10311"/>
        <dbReference type="ChEBI" id="CHEBI:15377"/>
        <dbReference type="ChEBI" id="CHEBI:15378"/>
        <dbReference type="ChEBI" id="CHEBI:17790"/>
        <dbReference type="ChEBI" id="CHEBI:29973"/>
        <dbReference type="ChEBI" id="CHEBI:82795"/>
        <dbReference type="EC" id="3.1.1.61"/>
    </reaction>
</comment>
<reference evidence="6" key="2">
    <citation type="submission" date="2020-09" db="EMBL/GenBank/DDBJ databases">
        <authorList>
            <person name="Sun Q."/>
            <person name="Kim S."/>
        </authorList>
    </citation>
    <scope>NUCLEOTIDE SEQUENCE</scope>
    <source>
        <strain evidence="6">KCTC 32020</strain>
    </source>
</reference>
<dbReference type="RefSeq" id="WP_146474189.1">
    <property type="nucleotide sequence ID" value="NZ_BNCF01000005.1"/>
</dbReference>
<dbReference type="SUPFAM" id="SSF52738">
    <property type="entry name" value="Methylesterase CheB, C-terminal domain"/>
    <property type="match status" value="1"/>
</dbReference>
<keyword evidence="7" id="KW-1185">Reference proteome</keyword>
<comment type="caution">
    <text evidence="6">The sequence shown here is derived from an EMBL/GenBank/DDBJ whole genome shotgun (WGS) entry which is preliminary data.</text>
</comment>
<evidence type="ECO:0000256" key="3">
    <source>
        <dbReference type="ARBA" id="ARBA00048267"/>
    </source>
</evidence>
<evidence type="ECO:0000313" key="7">
    <source>
        <dbReference type="Proteomes" id="UP000636453"/>
    </source>
</evidence>
<dbReference type="PROSITE" id="PS50122">
    <property type="entry name" value="CHEB"/>
    <property type="match status" value="1"/>
</dbReference>
<dbReference type="GO" id="GO:0008984">
    <property type="term" value="F:protein-glutamate methylesterase activity"/>
    <property type="evidence" value="ECO:0007669"/>
    <property type="project" value="UniProtKB-EC"/>
</dbReference>
<evidence type="ECO:0000256" key="4">
    <source>
        <dbReference type="PROSITE-ProRule" id="PRU00050"/>
    </source>
</evidence>
<gene>
    <name evidence="6" type="ORF">GCM10007167_12530</name>
</gene>
<dbReference type="EMBL" id="BNCF01000005">
    <property type="protein sequence ID" value="GHE32019.1"/>
    <property type="molecule type" value="Genomic_DNA"/>
</dbReference>
<dbReference type="Pfam" id="PF01339">
    <property type="entry name" value="CheB_methylest"/>
    <property type="match status" value="1"/>
</dbReference>
<dbReference type="InterPro" id="IPR000673">
    <property type="entry name" value="Sig_transdc_resp-reg_Me-estase"/>
</dbReference>
<keyword evidence="1" id="KW-0378">Hydrolase</keyword>
<dbReference type="EC" id="3.1.1.61" evidence="2"/>
<evidence type="ECO:0000259" key="5">
    <source>
        <dbReference type="PROSITE" id="PS50122"/>
    </source>
</evidence>
<evidence type="ECO:0000256" key="2">
    <source>
        <dbReference type="ARBA" id="ARBA00039140"/>
    </source>
</evidence>
<sequence length="496" mass="51202">MSTSETAPRVAVLARPGAACDRIRQALDAIGANVVLVGDPAELAPESLRDASARAVVIALEPAVENALDRFEVLLDTPELLVLFEEADLAARREGWDVARWQRHLAAKLFGHGDVLPPMPEGGAEAIADAGELEAAFDAAAGFANPVTQGMRGIAHDAPAAEAALPVDGLGMEALPEASEAALETEFAFAAATTAAADGAAPLFDPVAAEYAEFDDAPVRFDLDAGLPEVDLAGQDFAVELDTRTLAADNAAVVDLTFDAPLDAPSEIAPVALEPDQDDAAAADETGLRQTRLNVELAELERRIAGLSLVDEHVPAEDNGAVVVLAGIGGPDAVRQLLGALPAGFPRPVLVRQRLDGGRYDKLVAQMQRVSAMPVKLAEPGMPIEPGTVYIAPPELGLQGNGRRVFAADAGDLIAALPAADSALLMLSGSDPALVDSALAAKAAGALVYGQALDGCFDTAAIDALIARGGETGTPAELAARLVDRWRQRATFGDLS</sequence>
<dbReference type="InterPro" id="IPR035909">
    <property type="entry name" value="CheB_C"/>
</dbReference>
<dbReference type="AlphaFoldDB" id="A0A919DAE0"/>
<dbReference type="GO" id="GO:0000156">
    <property type="term" value="F:phosphorelay response regulator activity"/>
    <property type="evidence" value="ECO:0007669"/>
    <property type="project" value="InterPro"/>
</dbReference>
<comment type="caution">
    <text evidence="4">Lacks conserved residue(s) required for the propagation of feature annotation.</text>
</comment>
<dbReference type="OrthoDB" id="9793421at2"/>
<reference evidence="6" key="1">
    <citation type="journal article" date="2014" name="Int. J. Syst. Evol. Microbiol.">
        <title>Complete genome sequence of Corynebacterium casei LMG S-19264T (=DSM 44701T), isolated from a smear-ripened cheese.</title>
        <authorList>
            <consortium name="US DOE Joint Genome Institute (JGI-PGF)"/>
            <person name="Walter F."/>
            <person name="Albersmeier A."/>
            <person name="Kalinowski J."/>
            <person name="Ruckert C."/>
        </authorList>
    </citation>
    <scope>NUCLEOTIDE SEQUENCE</scope>
    <source>
        <strain evidence="6">KCTC 32020</strain>
    </source>
</reference>
<accession>A0A919DAE0</accession>
<name>A0A919DAE0_9GAMM</name>
<evidence type="ECO:0000256" key="1">
    <source>
        <dbReference type="ARBA" id="ARBA00022801"/>
    </source>
</evidence>
<feature type="domain" description="CheB-type methylesterase" evidence="5">
    <location>
        <begin position="315"/>
        <end position="393"/>
    </location>
</feature>
<proteinExistence type="predicted"/>
<dbReference type="GO" id="GO:0006935">
    <property type="term" value="P:chemotaxis"/>
    <property type="evidence" value="ECO:0007669"/>
    <property type="project" value="InterPro"/>
</dbReference>
<dbReference type="PANTHER" id="PTHR42872">
    <property type="entry name" value="PROTEIN-GLUTAMATE METHYLESTERASE/PROTEIN-GLUTAMINE GLUTAMINASE"/>
    <property type="match status" value="1"/>
</dbReference>
<organism evidence="6 7">
    <name type="scientific">Vulcaniibacterium thermophilum</name>
    <dbReference type="NCBI Taxonomy" id="1169913"/>
    <lineage>
        <taxon>Bacteria</taxon>
        <taxon>Pseudomonadati</taxon>
        <taxon>Pseudomonadota</taxon>
        <taxon>Gammaproteobacteria</taxon>
        <taxon>Lysobacterales</taxon>
        <taxon>Lysobacteraceae</taxon>
        <taxon>Vulcaniibacterium</taxon>
    </lineage>
</organism>
<dbReference type="GO" id="GO:0005737">
    <property type="term" value="C:cytoplasm"/>
    <property type="evidence" value="ECO:0007669"/>
    <property type="project" value="InterPro"/>
</dbReference>
<protein>
    <recommendedName>
        <fullName evidence="2">protein-glutamate methylesterase</fullName>
        <ecNumber evidence="2">3.1.1.61</ecNumber>
    </recommendedName>
</protein>
<evidence type="ECO:0000313" key="6">
    <source>
        <dbReference type="EMBL" id="GHE32019.1"/>
    </source>
</evidence>
<dbReference type="PANTHER" id="PTHR42872:SF6">
    <property type="entry name" value="PROTEIN-GLUTAMATE METHYLESTERASE_PROTEIN-GLUTAMINE GLUTAMINASE"/>
    <property type="match status" value="1"/>
</dbReference>